<sequence>MSMRVEPPTETGQHYKFLIICSLFAVVKRGLARSGSVQRCSGDYARRARRRSRTIVLGGETGPAPP</sequence>
<keyword evidence="2" id="KW-1185">Reference proteome</keyword>
<dbReference type="Proteomes" id="UP000299102">
    <property type="component" value="Unassembled WGS sequence"/>
</dbReference>
<protein>
    <submittedName>
        <fullName evidence="1">Uncharacterized protein</fullName>
    </submittedName>
</protein>
<reference evidence="1 2" key="1">
    <citation type="journal article" date="2019" name="Commun. Biol.">
        <title>The bagworm genome reveals a unique fibroin gene that provides high tensile strength.</title>
        <authorList>
            <person name="Kono N."/>
            <person name="Nakamura H."/>
            <person name="Ohtoshi R."/>
            <person name="Tomita M."/>
            <person name="Numata K."/>
            <person name="Arakawa K."/>
        </authorList>
    </citation>
    <scope>NUCLEOTIDE SEQUENCE [LARGE SCALE GENOMIC DNA]</scope>
</reference>
<dbReference type="AlphaFoldDB" id="A0A4C1XD22"/>
<evidence type="ECO:0000313" key="2">
    <source>
        <dbReference type="Proteomes" id="UP000299102"/>
    </source>
</evidence>
<name>A0A4C1XD22_EUMVA</name>
<gene>
    <name evidence="1" type="ORF">EVAR_89759_1</name>
</gene>
<dbReference type="EMBL" id="BGZK01000804">
    <property type="protein sequence ID" value="GBP61093.1"/>
    <property type="molecule type" value="Genomic_DNA"/>
</dbReference>
<organism evidence="1 2">
    <name type="scientific">Eumeta variegata</name>
    <name type="common">Bagworm moth</name>
    <name type="synonym">Eumeta japonica</name>
    <dbReference type="NCBI Taxonomy" id="151549"/>
    <lineage>
        <taxon>Eukaryota</taxon>
        <taxon>Metazoa</taxon>
        <taxon>Ecdysozoa</taxon>
        <taxon>Arthropoda</taxon>
        <taxon>Hexapoda</taxon>
        <taxon>Insecta</taxon>
        <taxon>Pterygota</taxon>
        <taxon>Neoptera</taxon>
        <taxon>Endopterygota</taxon>
        <taxon>Lepidoptera</taxon>
        <taxon>Glossata</taxon>
        <taxon>Ditrysia</taxon>
        <taxon>Tineoidea</taxon>
        <taxon>Psychidae</taxon>
        <taxon>Oiketicinae</taxon>
        <taxon>Eumeta</taxon>
    </lineage>
</organism>
<accession>A0A4C1XD22</accession>
<evidence type="ECO:0000313" key="1">
    <source>
        <dbReference type="EMBL" id="GBP61093.1"/>
    </source>
</evidence>
<comment type="caution">
    <text evidence="1">The sequence shown here is derived from an EMBL/GenBank/DDBJ whole genome shotgun (WGS) entry which is preliminary data.</text>
</comment>
<proteinExistence type="predicted"/>